<dbReference type="EMBL" id="AP019695">
    <property type="protein sequence ID" value="BBK23932.1"/>
    <property type="molecule type" value="Genomic_DNA"/>
</dbReference>
<evidence type="ECO:0008006" key="4">
    <source>
        <dbReference type="Google" id="ProtNLM"/>
    </source>
</evidence>
<name>A0A6N4TPI9_9FIRM</name>
<keyword evidence="3" id="KW-1185">Reference proteome</keyword>
<evidence type="ECO:0000313" key="3">
    <source>
        <dbReference type="Proteomes" id="UP000464754"/>
    </source>
</evidence>
<keyword evidence="1" id="KW-0812">Transmembrane</keyword>
<evidence type="ECO:0000256" key="1">
    <source>
        <dbReference type="SAM" id="Phobius"/>
    </source>
</evidence>
<accession>A0A6N4TPI9</accession>
<sequence>MNDFFTYYTDIKDLHMPFQTFGIYHILFLALTFGAVFLLYKYYSGISSKKRNSFLKGLGFYFLIEESIYTLWLLWKCHDHLILQLLPLELCSITVYINALGIFTKKDYFRYFSCVIGLFAGGIAMLYPANIDGLYSAFSYRTINFYMLHGSFVLLALLYLKDFSLFTRKAMIRNIFIVCCMFTFAYFVNKACGTQYMFVGSPPSIGVIRSIYEISGPFFLLWVYGAMVLLHVLEVPLLKKLQSKLNSRYV</sequence>
<dbReference type="AlphaFoldDB" id="A0A6N4TPI9"/>
<gene>
    <name evidence="2" type="ORF">Aargi30884_28350</name>
</gene>
<feature type="transmembrane region" description="Helical" evidence="1">
    <location>
        <begin position="172"/>
        <end position="188"/>
    </location>
</feature>
<protein>
    <recommendedName>
        <fullName evidence="4">TIGR02206 family membrane protein</fullName>
    </recommendedName>
</protein>
<feature type="transmembrane region" description="Helical" evidence="1">
    <location>
        <begin position="81"/>
        <end position="99"/>
    </location>
</feature>
<feature type="transmembrane region" description="Helical" evidence="1">
    <location>
        <begin position="219"/>
        <end position="238"/>
    </location>
</feature>
<reference evidence="3" key="1">
    <citation type="submission" date="2019-05" db="EMBL/GenBank/DDBJ databases">
        <title>Complete genome sequencing of Absiella argi strain JCM 30884.</title>
        <authorList>
            <person name="Sakamoto M."/>
            <person name="Murakami T."/>
            <person name="Mori H."/>
        </authorList>
    </citation>
    <scope>NUCLEOTIDE SEQUENCE [LARGE SCALE GENOMIC DNA]</scope>
    <source>
        <strain evidence="3">JCM 30884</strain>
    </source>
</reference>
<feature type="transmembrane region" description="Helical" evidence="1">
    <location>
        <begin position="54"/>
        <end position="75"/>
    </location>
</feature>
<keyword evidence="1" id="KW-0472">Membrane</keyword>
<evidence type="ECO:0000313" key="2">
    <source>
        <dbReference type="EMBL" id="BBK23932.1"/>
    </source>
</evidence>
<dbReference type="RefSeq" id="WP_118277659.1">
    <property type="nucleotide sequence ID" value="NZ_AP019695.1"/>
</dbReference>
<organism evidence="2 3">
    <name type="scientific">Amedibacterium intestinale</name>
    <dbReference type="NCBI Taxonomy" id="2583452"/>
    <lineage>
        <taxon>Bacteria</taxon>
        <taxon>Bacillati</taxon>
        <taxon>Bacillota</taxon>
        <taxon>Erysipelotrichia</taxon>
        <taxon>Erysipelotrichales</taxon>
        <taxon>Erysipelotrichaceae</taxon>
        <taxon>Amedibacterium</taxon>
    </lineage>
</organism>
<dbReference type="Proteomes" id="UP000464754">
    <property type="component" value="Chromosome"/>
</dbReference>
<dbReference type="KEGG" id="aarg:Aargi30884_28350"/>
<feature type="transmembrane region" description="Helical" evidence="1">
    <location>
        <begin position="111"/>
        <end position="131"/>
    </location>
</feature>
<keyword evidence="1" id="KW-1133">Transmembrane helix</keyword>
<proteinExistence type="predicted"/>
<dbReference type="Pfam" id="PF14808">
    <property type="entry name" value="TMEM164"/>
    <property type="match status" value="1"/>
</dbReference>
<feature type="transmembrane region" description="Helical" evidence="1">
    <location>
        <begin position="22"/>
        <end position="42"/>
    </location>
</feature>
<feature type="transmembrane region" description="Helical" evidence="1">
    <location>
        <begin position="143"/>
        <end position="160"/>
    </location>
</feature>